<proteinExistence type="predicted"/>
<evidence type="ECO:0000313" key="3">
    <source>
        <dbReference type="Proteomes" id="UP000292235"/>
    </source>
</evidence>
<accession>A0A4P6Q7Q2</accession>
<gene>
    <name evidence="2" type="ORF">EKD16_25440</name>
</gene>
<dbReference type="OrthoDB" id="9876861at2"/>
<dbReference type="Proteomes" id="UP000292235">
    <property type="component" value="Plasmid phiM2"/>
</dbReference>
<evidence type="ECO:0000256" key="1">
    <source>
        <dbReference type="SAM" id="MobiDB-lite"/>
    </source>
</evidence>
<dbReference type="KEGG" id="strr:EKD16_25440"/>
<dbReference type="GeneID" id="39493910"/>
<evidence type="ECO:0000313" key="2">
    <source>
        <dbReference type="EMBL" id="QBI56828.1"/>
    </source>
</evidence>
<sequence>MPIDRESGEVKHIITGYEHWVDLGGGRGALCAYTLCGWLYLPARMECAHAVSGWWASPKVNPVCGLCAHMVACRVRCPQECERCREVDRDGERGHPVHRAGGADVSR</sequence>
<dbReference type="AlphaFoldDB" id="A0A4P6Q7Q2"/>
<geneLocation type="plasmid" evidence="3">
    <name>phim2</name>
</geneLocation>
<dbReference type="RefSeq" id="WP_131102990.1">
    <property type="nucleotide sequence ID" value="NZ_CP036456.1"/>
</dbReference>
<protein>
    <submittedName>
        <fullName evidence="2">Uncharacterized protein</fullName>
    </submittedName>
</protein>
<name>A0A4P6Q7Q2_9ACTN</name>
<keyword evidence="2" id="KW-0614">Plasmid</keyword>
<feature type="region of interest" description="Disordered" evidence="1">
    <location>
        <begin position="88"/>
        <end position="107"/>
    </location>
</feature>
<organism evidence="2 3">
    <name type="scientific">Streptomonospora litoralis</name>
    <dbReference type="NCBI Taxonomy" id="2498135"/>
    <lineage>
        <taxon>Bacteria</taxon>
        <taxon>Bacillati</taxon>
        <taxon>Actinomycetota</taxon>
        <taxon>Actinomycetes</taxon>
        <taxon>Streptosporangiales</taxon>
        <taxon>Nocardiopsidaceae</taxon>
        <taxon>Streptomonospora</taxon>
    </lineage>
</organism>
<dbReference type="EMBL" id="CP036456">
    <property type="protein sequence ID" value="QBI56828.1"/>
    <property type="molecule type" value="Genomic_DNA"/>
</dbReference>
<keyword evidence="3" id="KW-1185">Reference proteome</keyword>
<reference evidence="2 3" key="1">
    <citation type="submission" date="2019-02" db="EMBL/GenBank/DDBJ databases">
        <authorList>
            <person name="Khodamoradi S."/>
            <person name="Hahnke R.L."/>
            <person name="Kaempfer P."/>
            <person name="Schumann P."/>
            <person name="Rohde M."/>
            <person name="Steinert M."/>
            <person name="Luzhetskyy A."/>
            <person name="Wink J."/>
            <person name="Ruckert C."/>
        </authorList>
    </citation>
    <scope>NUCLEOTIDE SEQUENCE [LARGE SCALE GENOMIC DNA]</scope>
    <source>
        <strain evidence="2 3">M2</strain>
        <plasmid evidence="3">phim2</plasmid>
    </source>
</reference>